<dbReference type="SUPFAM" id="SSF52540">
    <property type="entry name" value="P-loop containing nucleoside triphosphate hydrolases"/>
    <property type="match status" value="1"/>
</dbReference>
<dbReference type="Gene3D" id="3.40.50.300">
    <property type="entry name" value="P-loop containing nucleotide triphosphate hydrolases"/>
    <property type="match status" value="2"/>
</dbReference>
<reference evidence="2 3" key="1">
    <citation type="journal article" date="2015" name="Stand. Genomic Sci.">
        <title>Genomic Encyclopedia of Bacterial and Archaeal Type Strains, Phase III: the genomes of soil and plant-associated and newly described type strains.</title>
        <authorList>
            <person name="Whitman W.B."/>
            <person name="Woyke T."/>
            <person name="Klenk H.P."/>
            <person name="Zhou Y."/>
            <person name="Lilburn T.G."/>
            <person name="Beck B.J."/>
            <person name="De Vos P."/>
            <person name="Vandamme P."/>
            <person name="Eisen J.A."/>
            <person name="Garrity G."/>
            <person name="Hugenholtz P."/>
            <person name="Kyrpides N.C."/>
        </authorList>
    </citation>
    <scope>NUCLEOTIDE SEQUENCE [LARGE SCALE GENOMIC DNA]</scope>
    <source>
        <strain evidence="2 3">CGMCC 1.10124</strain>
    </source>
</reference>
<dbReference type="InterPro" id="IPR027417">
    <property type="entry name" value="P-loop_NTPase"/>
</dbReference>
<dbReference type="GeneID" id="38470622"/>
<name>A0A3M0CMX1_9EURY</name>
<sequence length="1177" mass="130389">MPAADQSPDVDRSSLPVPTDPTRTYLRVRPTDEPLSPEVVQTHFRQLHQLEADASSTFFGRLLNNQPPPTIECLLISTGEATCSVEYLFGLTDTEAFDAFERILRGLFPDTYELERIRRAPDLDLLSQSADEQIAAVEFYGQVTRRRDWQTRLTPFSDFQAADSGRVPLAAVVEVMSTADCPMVYQALLQPHPDWSPHAATRSAAIAAKQDTLSDQVATAIYGSSTDHDQHLAPADESRLDEIALRDTRHSFTVNARVIAIADAETSADQAERAVSELAATFAGVSHTCYEITGLHRNGRAENLSHEIRSRTIHPPSYTGLRAYLPWTRNRSRGIVADTAEAPNFCLLGGDVLTAAGARALAPTPGERTALPRPPFEQLTHYRGKGLLLGTPLTQDGTPAADPLVLPPALQPLHVAWFGKTGSGKSTSLVNAILTNHTATAGADILIDPKGDGMATEYLRAHYARYGTLDNVLYFDCATVLPAFGFFDIRDELAAGVPRQTAVEDTVDHYLEILTQIMGRERFEQAVRSPDVIRYLVKAMFDPVSGYEAFSHRDLHTAVRTMHERQTAPVVADSDLERMLAGVVANRARSFDEIMQGVANRIEKIPVDQRLARIFNHVPEGDDPHFDLADYLNEDVVIVFDTGSLRTEAQRVLTLVILSNLWTALRRRTRRSEGTQPLVNLYIEEAASIAVSALLKQLLAQSRGFDCSITLSMQFPAQLRSYGSDLYEEVLNNISTFLTGNVPIDPRLAERLATTDMSPQLVGNRLRALRRGQWFVSLPAGFDSPEPRPFLLRSAPLPPGDPAGDRPLSPAEQQAFDETLVAARERTMVTAGLTLGEPTVAQRDEAETDEEVEPPALRVDSALPHTKRLPPTVQYVASLHALRCATCQNRYDPDITGMKRAIACCSSLAETDRDDIPVCDLNLKLTAEERVVSDWSDRQLLFLQAVYNAQQLRYDPLEYDLLYDSMIRLQEYVGIDAAAVQDLVDADVLRHDTDHPHRLYTVTPDGRQLIGESYRQGVDYGHGAGDLEESSQHVFAVEVARQYLEQEYVADPDSRVDTVIPYYDLDDQHRLDVAGLDAEGDIVVAVEAERVNHDVLRAVPEDFDKIASCDVEEAIWVVMTQSAGHDVLQALNNPPDGEPRVTKTYAGTTPPQQFRIQTPGLTAMYPAEWLRDRLEES</sequence>
<organism evidence="2 3">
    <name type="scientific">Haloplanus aerogenes</name>
    <dbReference type="NCBI Taxonomy" id="660522"/>
    <lineage>
        <taxon>Archaea</taxon>
        <taxon>Methanobacteriati</taxon>
        <taxon>Methanobacteriota</taxon>
        <taxon>Stenosarchaea group</taxon>
        <taxon>Halobacteria</taxon>
        <taxon>Halobacteriales</taxon>
        <taxon>Haloferacaceae</taxon>
        <taxon>Haloplanus</taxon>
    </lineage>
</organism>
<accession>A0A3M0CMX1</accession>
<proteinExistence type="predicted"/>
<dbReference type="PANTHER" id="PTHR30121">
    <property type="entry name" value="UNCHARACTERIZED PROTEIN YJGR-RELATED"/>
    <property type="match status" value="1"/>
</dbReference>
<protein>
    <recommendedName>
        <fullName evidence="4">ATP-binding protein</fullName>
    </recommendedName>
</protein>
<dbReference type="PANTHER" id="PTHR30121:SF6">
    <property type="entry name" value="SLR6007 PROTEIN"/>
    <property type="match status" value="1"/>
</dbReference>
<evidence type="ECO:0000313" key="2">
    <source>
        <dbReference type="EMBL" id="RMB08309.1"/>
    </source>
</evidence>
<evidence type="ECO:0000313" key="3">
    <source>
        <dbReference type="Proteomes" id="UP000277326"/>
    </source>
</evidence>
<evidence type="ECO:0000256" key="1">
    <source>
        <dbReference type="SAM" id="MobiDB-lite"/>
    </source>
</evidence>
<dbReference type="AlphaFoldDB" id="A0A3M0CMX1"/>
<dbReference type="Proteomes" id="UP000277326">
    <property type="component" value="Unassembled WGS sequence"/>
</dbReference>
<dbReference type="CDD" id="cd01127">
    <property type="entry name" value="TrwB_TraG_TraD_VirD4"/>
    <property type="match status" value="1"/>
</dbReference>
<comment type="caution">
    <text evidence="2">The sequence shown here is derived from an EMBL/GenBank/DDBJ whole genome shotgun (WGS) entry which is preliminary data.</text>
</comment>
<dbReference type="InterPro" id="IPR051162">
    <property type="entry name" value="T4SS_component"/>
</dbReference>
<gene>
    <name evidence="2" type="ORF">ATH50_3522</name>
</gene>
<feature type="region of interest" description="Disordered" evidence="1">
    <location>
        <begin position="1"/>
        <end position="22"/>
    </location>
</feature>
<dbReference type="RefSeq" id="WP_241966870.1">
    <property type="nucleotide sequence ID" value="NZ_CP034145.1"/>
</dbReference>
<evidence type="ECO:0008006" key="4">
    <source>
        <dbReference type="Google" id="ProtNLM"/>
    </source>
</evidence>
<dbReference type="EMBL" id="REFS01000010">
    <property type="protein sequence ID" value="RMB08309.1"/>
    <property type="molecule type" value="Genomic_DNA"/>
</dbReference>